<comment type="subunit">
    <text evidence="12">Component of the replication restart primosome.</text>
</comment>
<keyword evidence="8 12" id="KW-0067">ATP-binding</keyword>
<dbReference type="HAMAP" id="MF_00983">
    <property type="entry name" value="PriA"/>
    <property type="match status" value="1"/>
</dbReference>
<comment type="catalytic activity">
    <reaction evidence="11 12">
        <text>ATP + H2O = ADP + phosphate + H(+)</text>
        <dbReference type="Rhea" id="RHEA:13065"/>
        <dbReference type="ChEBI" id="CHEBI:15377"/>
        <dbReference type="ChEBI" id="CHEBI:15378"/>
        <dbReference type="ChEBI" id="CHEBI:30616"/>
        <dbReference type="ChEBI" id="CHEBI:43474"/>
        <dbReference type="ChEBI" id="CHEBI:456216"/>
        <dbReference type="EC" id="5.6.2.4"/>
    </reaction>
</comment>
<dbReference type="InterPro" id="IPR005259">
    <property type="entry name" value="PriA"/>
</dbReference>
<organism evidence="15 16">
    <name type="scientific">Anaerobacterium chartisolvens</name>
    <dbReference type="NCBI Taxonomy" id="1297424"/>
    <lineage>
        <taxon>Bacteria</taxon>
        <taxon>Bacillati</taxon>
        <taxon>Bacillota</taxon>
        <taxon>Clostridia</taxon>
        <taxon>Eubacteriales</taxon>
        <taxon>Oscillospiraceae</taxon>
        <taxon>Anaerobacterium</taxon>
    </lineage>
</organism>
<dbReference type="NCBIfam" id="NF004066">
    <property type="entry name" value="PRK05580.1-3"/>
    <property type="match status" value="1"/>
</dbReference>
<feature type="domain" description="Helicase ATP-binding" evidence="13">
    <location>
        <begin position="298"/>
        <end position="464"/>
    </location>
</feature>
<dbReference type="PANTHER" id="PTHR30580:SF0">
    <property type="entry name" value="PRIMOSOMAL PROTEIN N"/>
    <property type="match status" value="1"/>
</dbReference>
<dbReference type="EMBL" id="QPJT01000009">
    <property type="protein sequence ID" value="RCX16778.1"/>
    <property type="molecule type" value="Genomic_DNA"/>
</dbReference>
<evidence type="ECO:0000256" key="2">
    <source>
        <dbReference type="ARBA" id="ARBA00022705"/>
    </source>
</evidence>
<comment type="catalytic activity">
    <reaction evidence="12">
        <text>Couples ATP hydrolysis with the unwinding of duplex DNA by translocating in the 3'-5' direction.</text>
        <dbReference type="EC" id="5.6.2.4"/>
    </reaction>
</comment>
<keyword evidence="9 12" id="KW-0238">DNA-binding</keyword>
<dbReference type="InterPro" id="IPR041236">
    <property type="entry name" value="PriA_C"/>
</dbReference>
<keyword evidence="3 12" id="KW-0479">Metal-binding</keyword>
<dbReference type="GO" id="GO:0006302">
    <property type="term" value="P:double-strand break repair"/>
    <property type="evidence" value="ECO:0007669"/>
    <property type="project" value="InterPro"/>
</dbReference>
<feature type="binding site" evidence="12">
    <location>
        <position position="562"/>
    </location>
    <ligand>
        <name>Zn(2+)</name>
        <dbReference type="ChEBI" id="CHEBI:29105"/>
        <label>2</label>
    </ligand>
</feature>
<keyword evidence="1 12" id="KW-0639">Primosome</keyword>
<dbReference type="GO" id="GO:0006310">
    <property type="term" value="P:DNA recombination"/>
    <property type="evidence" value="ECO:0007669"/>
    <property type="project" value="InterPro"/>
</dbReference>
<name>A0A369B853_9FIRM</name>
<dbReference type="InterPro" id="IPR011545">
    <property type="entry name" value="DEAD/DEAH_box_helicase_dom"/>
</dbReference>
<comment type="cofactor">
    <cofactor evidence="12">
        <name>Zn(2+)</name>
        <dbReference type="ChEBI" id="CHEBI:29105"/>
    </cofactor>
    <text evidence="12">Binds 2 zinc ions per subunit.</text>
</comment>
<dbReference type="PROSITE" id="PS51194">
    <property type="entry name" value="HELICASE_CTER"/>
    <property type="match status" value="1"/>
</dbReference>
<evidence type="ECO:0000256" key="4">
    <source>
        <dbReference type="ARBA" id="ARBA00022741"/>
    </source>
</evidence>
<evidence type="ECO:0000256" key="12">
    <source>
        <dbReference type="HAMAP-Rule" id="MF_00983"/>
    </source>
</evidence>
<evidence type="ECO:0000256" key="9">
    <source>
        <dbReference type="ARBA" id="ARBA00023125"/>
    </source>
</evidence>
<evidence type="ECO:0000256" key="10">
    <source>
        <dbReference type="ARBA" id="ARBA00023235"/>
    </source>
</evidence>
<evidence type="ECO:0000259" key="13">
    <source>
        <dbReference type="PROSITE" id="PS51192"/>
    </source>
</evidence>
<dbReference type="Pfam" id="PF00270">
    <property type="entry name" value="DEAD"/>
    <property type="match status" value="1"/>
</dbReference>
<dbReference type="GO" id="GO:0008270">
    <property type="term" value="F:zinc ion binding"/>
    <property type="evidence" value="ECO:0007669"/>
    <property type="project" value="UniProtKB-UniRule"/>
</dbReference>
<evidence type="ECO:0000256" key="3">
    <source>
        <dbReference type="ARBA" id="ARBA00022723"/>
    </source>
</evidence>
<dbReference type="SMART" id="SM00487">
    <property type="entry name" value="DEXDc"/>
    <property type="match status" value="1"/>
</dbReference>
<evidence type="ECO:0000256" key="11">
    <source>
        <dbReference type="ARBA" id="ARBA00048988"/>
    </source>
</evidence>
<dbReference type="EC" id="5.6.2.4" evidence="12"/>
<feature type="binding site" evidence="12">
    <location>
        <position position="544"/>
    </location>
    <ligand>
        <name>Zn(2+)</name>
        <dbReference type="ChEBI" id="CHEBI:29105"/>
        <label>2</label>
    </ligand>
</feature>
<dbReference type="Pfam" id="PF00271">
    <property type="entry name" value="Helicase_C"/>
    <property type="match status" value="1"/>
</dbReference>
<comment type="function">
    <text evidence="12">Initiates the restart of stalled replication forks, which reloads the replicative helicase on sites other than the origin of replication. Recognizes and binds to abandoned replication forks and remodels them to uncover a helicase loading site. Promotes assembly of the primosome at these replication forks.</text>
</comment>
<dbReference type="InterPro" id="IPR042115">
    <property type="entry name" value="PriA_3primeBD_sf"/>
</dbReference>
<evidence type="ECO:0000256" key="6">
    <source>
        <dbReference type="ARBA" id="ARBA00022806"/>
    </source>
</evidence>
<keyword evidence="7 12" id="KW-0862">Zinc</keyword>
<dbReference type="GO" id="GO:1990077">
    <property type="term" value="C:primosome complex"/>
    <property type="evidence" value="ECO:0007669"/>
    <property type="project" value="UniProtKB-UniRule"/>
</dbReference>
<dbReference type="Gene3D" id="3.40.1440.60">
    <property type="entry name" value="PriA, 3(prime) DNA-binding domain"/>
    <property type="match status" value="1"/>
</dbReference>
<keyword evidence="5 12" id="KW-0378">Hydrolase</keyword>
<comment type="similarity">
    <text evidence="12">Belongs to the helicase family. PriA subfamily.</text>
</comment>
<dbReference type="Pfam" id="PF18074">
    <property type="entry name" value="PriA_C"/>
    <property type="match status" value="1"/>
</dbReference>
<dbReference type="FunFam" id="3.40.50.300:FF:000489">
    <property type="entry name" value="Primosome assembly protein PriA"/>
    <property type="match status" value="1"/>
</dbReference>
<dbReference type="Pfam" id="PF18319">
    <property type="entry name" value="Zn_ribbon_PriA"/>
    <property type="match status" value="1"/>
</dbReference>
<feature type="binding site" evidence="12">
    <location>
        <position position="535"/>
    </location>
    <ligand>
        <name>Zn(2+)</name>
        <dbReference type="ChEBI" id="CHEBI:29105"/>
        <label>1</label>
    </ligand>
</feature>
<proteinExistence type="inferred from homology"/>
<feature type="domain" description="Helicase C-terminal" evidence="14">
    <location>
        <begin position="565"/>
        <end position="726"/>
    </location>
</feature>
<dbReference type="InterPro" id="IPR041222">
    <property type="entry name" value="PriA_3primeBD"/>
</dbReference>
<keyword evidence="6 12" id="KW-0347">Helicase</keyword>
<keyword evidence="16" id="KW-1185">Reference proteome</keyword>
<dbReference type="SUPFAM" id="SSF52540">
    <property type="entry name" value="P-loop containing nucleoside triphosphate hydrolases"/>
    <property type="match status" value="2"/>
</dbReference>
<comment type="caution">
    <text evidence="15">The sequence shown here is derived from an EMBL/GenBank/DDBJ whole genome shotgun (WGS) entry which is preliminary data.</text>
</comment>
<evidence type="ECO:0000256" key="1">
    <source>
        <dbReference type="ARBA" id="ARBA00022515"/>
    </source>
</evidence>
<evidence type="ECO:0000256" key="7">
    <source>
        <dbReference type="ARBA" id="ARBA00022833"/>
    </source>
</evidence>
<dbReference type="CDD" id="cd17929">
    <property type="entry name" value="DEXHc_priA"/>
    <property type="match status" value="1"/>
</dbReference>
<dbReference type="Proteomes" id="UP000253034">
    <property type="component" value="Unassembled WGS sequence"/>
</dbReference>
<evidence type="ECO:0000313" key="16">
    <source>
        <dbReference type="Proteomes" id="UP000253034"/>
    </source>
</evidence>
<dbReference type="InterPro" id="IPR001650">
    <property type="entry name" value="Helicase_C-like"/>
</dbReference>
<evidence type="ECO:0000313" key="15">
    <source>
        <dbReference type="EMBL" id="RCX16778.1"/>
    </source>
</evidence>
<dbReference type="NCBIfam" id="TIGR00595">
    <property type="entry name" value="priA"/>
    <property type="match status" value="1"/>
</dbReference>
<dbReference type="GO" id="GO:0003677">
    <property type="term" value="F:DNA binding"/>
    <property type="evidence" value="ECO:0007669"/>
    <property type="project" value="UniProtKB-UniRule"/>
</dbReference>
<feature type="binding site" evidence="12">
    <location>
        <position position="559"/>
    </location>
    <ligand>
        <name>Zn(2+)</name>
        <dbReference type="ChEBI" id="CHEBI:29105"/>
        <label>2</label>
    </ligand>
</feature>
<dbReference type="AlphaFoldDB" id="A0A369B853"/>
<sequence>MNASARKGCQVGTVASVVVSNSARNYDKQYDYIVPEALKEEIKPGIRVIVPFGKGNRLLEAYVFKVSDIQDCKALKEICQIIDASPVLSVNMLKLAAWMKYRYICTYSDAIKAMLPPGIGVKSLCMVRLEKTGEVRAVLKNILESLKTLNGECTFDELKALVNSRSLKKYLQELKDLGLVSTYETYSSKVGEKTMRVAYLAMSRDEVLEEIESSRIKKIQQIRILEMLIDNEYISVADIIRFSGVSRGVVETLKKHGYIDYKDIAIKRDPLKDKPVLPTSPMKPTSQQAAVIKHISCEIDKGAFSEVLLHGVTGSGKTEVYLQLIRHCLDMNRTAIALVPEISLTPQMVERFKGRFGNAVAVLHSRLSLGERYDQWRLIRDGKIKVVVGARSAVFAPLDNIGIIVIDEEHENTYKSETTPKYNAKEVARERCRDSGAILLYASATPSVESFYNSSPAEHGIQKGIRLLEMRDRANSMVMPEVELVDMRRELEEGNRTLFSRRLTEEITKNLDSKQQTILFLNKRGHSSFVLCRSCGYTVMCVNCNVSMTYHLHDDRLICHYCGYTVKNPVKCPRCQSNYIKHFGTGTQKVEEEIKKAFSNCSVLRMDMDTTTYKNSHEDILKAFREQNTGIMIGTQMIAKGHDFPNVTLVGVLAADSLLNTGDYRSSERTFQLITQVAGRAGRGLLPGRVIIQTYNTEDFSILSACSHDYHSFYKQEISVREKLNYPPFTNIATIILSGINDRMVFNAAKETKNALEAMPGAKDVMELLGPSRAPLQRIKTKYRWRILIKCGNIDRLINILSQLSDNFYKKKGNNTVGFGIDINPLNML</sequence>
<evidence type="ECO:0000259" key="14">
    <source>
        <dbReference type="PROSITE" id="PS51194"/>
    </source>
</evidence>
<feature type="binding site" evidence="12">
    <location>
        <position position="541"/>
    </location>
    <ligand>
        <name>Zn(2+)</name>
        <dbReference type="ChEBI" id="CHEBI:29105"/>
        <label>2</label>
    </ligand>
</feature>
<dbReference type="GO" id="GO:0006269">
    <property type="term" value="P:DNA replication, synthesis of primer"/>
    <property type="evidence" value="ECO:0007669"/>
    <property type="project" value="UniProtKB-KW"/>
</dbReference>
<dbReference type="GO" id="GO:0043138">
    <property type="term" value="F:3'-5' DNA helicase activity"/>
    <property type="evidence" value="ECO:0007669"/>
    <property type="project" value="UniProtKB-EC"/>
</dbReference>
<dbReference type="SMART" id="SM00490">
    <property type="entry name" value="HELICc"/>
    <property type="match status" value="1"/>
</dbReference>
<dbReference type="PROSITE" id="PS51192">
    <property type="entry name" value="HELICASE_ATP_BIND_1"/>
    <property type="match status" value="1"/>
</dbReference>
<dbReference type="PANTHER" id="PTHR30580">
    <property type="entry name" value="PRIMOSOMAL PROTEIN N"/>
    <property type="match status" value="1"/>
</dbReference>
<feature type="binding site" evidence="12">
    <location>
        <position position="575"/>
    </location>
    <ligand>
        <name>Zn(2+)</name>
        <dbReference type="ChEBI" id="CHEBI:29105"/>
        <label>1</label>
    </ligand>
</feature>
<reference evidence="15 16" key="1">
    <citation type="submission" date="2018-07" db="EMBL/GenBank/DDBJ databases">
        <title>Genomic Encyclopedia of Type Strains, Phase IV (KMG-IV): sequencing the most valuable type-strain genomes for metagenomic binning, comparative biology and taxonomic classification.</title>
        <authorList>
            <person name="Goeker M."/>
        </authorList>
    </citation>
    <scope>NUCLEOTIDE SEQUENCE [LARGE SCALE GENOMIC DNA]</scope>
    <source>
        <strain evidence="15 16">DSM 27016</strain>
    </source>
</reference>
<dbReference type="GO" id="GO:0016887">
    <property type="term" value="F:ATP hydrolysis activity"/>
    <property type="evidence" value="ECO:0007669"/>
    <property type="project" value="RHEA"/>
</dbReference>
<dbReference type="FunFam" id="3.40.1440.60:FF:000001">
    <property type="entry name" value="Primosomal protein N"/>
    <property type="match status" value="1"/>
</dbReference>
<dbReference type="Pfam" id="PF17764">
    <property type="entry name" value="PriA_3primeBD"/>
    <property type="match status" value="1"/>
</dbReference>
<dbReference type="InterPro" id="IPR040498">
    <property type="entry name" value="PriA_CRR"/>
</dbReference>
<protein>
    <recommendedName>
        <fullName evidence="12">Replication restart protein PriA</fullName>
    </recommendedName>
    <alternativeName>
        <fullName evidence="12">ATP-dependent DNA helicase PriA</fullName>
        <ecNumber evidence="12">5.6.2.4</ecNumber>
    </alternativeName>
    <alternativeName>
        <fullName evidence="12">DNA 3'-5' helicase PriA</fullName>
    </alternativeName>
</protein>
<evidence type="ECO:0000256" key="5">
    <source>
        <dbReference type="ARBA" id="ARBA00022801"/>
    </source>
</evidence>
<keyword evidence="4 12" id="KW-0547">Nucleotide-binding</keyword>
<keyword evidence="2 12" id="KW-0235">DNA replication</keyword>
<feature type="binding site" evidence="12">
    <location>
        <position position="532"/>
    </location>
    <ligand>
        <name>Zn(2+)</name>
        <dbReference type="ChEBI" id="CHEBI:29105"/>
        <label>1</label>
    </ligand>
</feature>
<accession>A0A369B853</accession>
<evidence type="ECO:0000256" key="8">
    <source>
        <dbReference type="ARBA" id="ARBA00022840"/>
    </source>
</evidence>
<dbReference type="Gene3D" id="3.40.50.300">
    <property type="entry name" value="P-loop containing nucleotide triphosphate hydrolases"/>
    <property type="match status" value="2"/>
</dbReference>
<dbReference type="GO" id="GO:0005524">
    <property type="term" value="F:ATP binding"/>
    <property type="evidence" value="ECO:0007669"/>
    <property type="project" value="UniProtKB-UniRule"/>
</dbReference>
<gene>
    <name evidence="12" type="primary">priA</name>
    <name evidence="15" type="ORF">DFR58_1093</name>
</gene>
<dbReference type="InterPro" id="IPR027417">
    <property type="entry name" value="P-loop_NTPase"/>
</dbReference>
<dbReference type="CDD" id="cd18804">
    <property type="entry name" value="SF2_C_priA"/>
    <property type="match status" value="1"/>
</dbReference>
<feature type="binding site" evidence="12">
    <location>
        <position position="572"/>
    </location>
    <ligand>
        <name>Zn(2+)</name>
        <dbReference type="ChEBI" id="CHEBI:29105"/>
        <label>1</label>
    </ligand>
</feature>
<dbReference type="GO" id="GO:0006270">
    <property type="term" value="P:DNA replication initiation"/>
    <property type="evidence" value="ECO:0007669"/>
    <property type="project" value="TreeGrafter"/>
</dbReference>
<dbReference type="InterPro" id="IPR014001">
    <property type="entry name" value="Helicase_ATP-bd"/>
</dbReference>
<keyword evidence="10 12" id="KW-0413">Isomerase</keyword>